<sequence length="136" mass="15168">MAAFVNAAHRLLCRGQWAVVCPRWYPSSAVLPPGGRSATEHPSYVKELRSKFFGSFARFPVCSRASALGMGNTATSHRTTHTRKKVLKEKRSCHRDYIVLCVHRHVPSGDAFISGNCSSPSRDSYYVVDIDVFTSY</sequence>
<dbReference type="AlphaFoldDB" id="A0A182XTW0"/>
<organism evidence="1 2">
    <name type="scientific">Anopheles quadriannulatus</name>
    <name type="common">Mosquito</name>
    <dbReference type="NCBI Taxonomy" id="34691"/>
    <lineage>
        <taxon>Eukaryota</taxon>
        <taxon>Metazoa</taxon>
        <taxon>Ecdysozoa</taxon>
        <taxon>Arthropoda</taxon>
        <taxon>Hexapoda</taxon>
        <taxon>Insecta</taxon>
        <taxon>Pterygota</taxon>
        <taxon>Neoptera</taxon>
        <taxon>Endopterygota</taxon>
        <taxon>Diptera</taxon>
        <taxon>Nematocera</taxon>
        <taxon>Culicoidea</taxon>
        <taxon>Culicidae</taxon>
        <taxon>Anophelinae</taxon>
        <taxon>Anopheles</taxon>
    </lineage>
</organism>
<name>A0A182XTW0_ANOQN</name>
<reference evidence="1" key="1">
    <citation type="submission" date="2020-05" db="UniProtKB">
        <authorList>
            <consortium name="EnsemblMetazoa"/>
        </authorList>
    </citation>
    <scope>IDENTIFICATION</scope>
    <source>
        <strain evidence="1">SANGQUA</strain>
    </source>
</reference>
<keyword evidence="2" id="KW-1185">Reference proteome</keyword>
<evidence type="ECO:0000313" key="2">
    <source>
        <dbReference type="Proteomes" id="UP000076407"/>
    </source>
</evidence>
<dbReference type="EnsemblMetazoa" id="AQUA015241-RA">
    <property type="protein sequence ID" value="AQUA015241-PA"/>
    <property type="gene ID" value="AQUA015241"/>
</dbReference>
<evidence type="ECO:0000313" key="1">
    <source>
        <dbReference type="EnsemblMetazoa" id="AQUA015241-PA"/>
    </source>
</evidence>
<dbReference type="Proteomes" id="UP000076407">
    <property type="component" value="Unassembled WGS sequence"/>
</dbReference>
<proteinExistence type="predicted"/>
<dbReference type="VEuPathDB" id="VectorBase:AQUA015241"/>
<protein>
    <submittedName>
        <fullName evidence="1">Uncharacterized protein</fullName>
    </submittedName>
</protein>
<accession>A0A182XTW0</accession>